<keyword evidence="7" id="KW-0732">Signal</keyword>
<comment type="similarity">
    <text evidence="3">Belongs to the [NiFe]/[NiFeSe] hydrogenase small subunit family.</text>
</comment>
<keyword evidence="5 11" id="KW-0004">4Fe-4S</keyword>
<feature type="binding site" evidence="11">
    <location>
        <position position="249"/>
    </location>
    <ligand>
        <name>[4Fe-4S] cluster</name>
        <dbReference type="ChEBI" id="CHEBI:49883"/>
        <label>2</label>
    </ligand>
</feature>
<feature type="binding site" evidence="11">
    <location>
        <position position="29"/>
    </location>
    <ligand>
        <name>[4Fe-4S] cluster</name>
        <dbReference type="ChEBI" id="CHEBI:49883"/>
        <label>1</label>
    </ligand>
</feature>
<feature type="binding site" evidence="11">
    <location>
        <position position="142"/>
    </location>
    <ligand>
        <name>[4Fe-4S] cluster</name>
        <dbReference type="ChEBI" id="CHEBI:49883"/>
        <label>1</label>
    </ligand>
</feature>
<feature type="binding site" evidence="11">
    <location>
        <position position="183"/>
    </location>
    <ligand>
        <name>[4Fe-4S] cluster</name>
        <dbReference type="ChEBI" id="CHEBI:49883"/>
        <label>1</label>
    </ligand>
</feature>
<dbReference type="SUPFAM" id="SSF56770">
    <property type="entry name" value="HydA/Nqo6-like"/>
    <property type="match status" value="1"/>
</dbReference>
<dbReference type="Pfam" id="PF14720">
    <property type="entry name" value="NiFe_hyd_SSU_C"/>
    <property type="match status" value="1"/>
</dbReference>
<dbReference type="Pfam" id="PF01058">
    <property type="entry name" value="Oxidored_q6"/>
    <property type="match status" value="1"/>
</dbReference>
<evidence type="ECO:0000256" key="6">
    <source>
        <dbReference type="ARBA" id="ARBA00022723"/>
    </source>
</evidence>
<comment type="subunit">
    <text evidence="4">Heterodimer of a large and a small subunit.</text>
</comment>
<feature type="binding site" evidence="11">
    <location>
        <position position="283"/>
    </location>
    <ligand>
        <name>[3Fe-4S] cluster</name>
        <dbReference type="ChEBI" id="CHEBI:21137"/>
    </ligand>
</feature>
<dbReference type="GO" id="GO:0051539">
    <property type="term" value="F:4 iron, 4 sulfur cluster binding"/>
    <property type="evidence" value="ECO:0007669"/>
    <property type="project" value="UniProtKB-KW"/>
</dbReference>
<dbReference type="GO" id="GO:0008901">
    <property type="term" value="F:ferredoxin hydrogenase activity"/>
    <property type="evidence" value="ECO:0007669"/>
    <property type="project" value="InterPro"/>
</dbReference>
<dbReference type="GO" id="GO:0051538">
    <property type="term" value="F:3 iron, 4 sulfur cluster binding"/>
    <property type="evidence" value="ECO:0007669"/>
    <property type="project" value="UniProtKB-KW"/>
</dbReference>
<comment type="subcellular location">
    <subcellularLocation>
        <location evidence="2">Cell envelope</location>
    </subcellularLocation>
</comment>
<evidence type="ECO:0000256" key="3">
    <source>
        <dbReference type="ARBA" id="ARBA00006605"/>
    </source>
</evidence>
<organism evidence="15">
    <name type="scientific">uncultured Solirubrobacteraceae bacterium</name>
    <dbReference type="NCBI Taxonomy" id="1162706"/>
    <lineage>
        <taxon>Bacteria</taxon>
        <taxon>Bacillati</taxon>
        <taxon>Actinomycetota</taxon>
        <taxon>Thermoleophilia</taxon>
        <taxon>Solirubrobacterales</taxon>
        <taxon>Solirubrobacteraceae</taxon>
        <taxon>environmental samples</taxon>
    </lineage>
</organism>
<dbReference type="InterPro" id="IPR006137">
    <property type="entry name" value="NADH_UbQ_OxRdtase-like_20kDa"/>
</dbReference>
<keyword evidence="10 11" id="KW-0411">Iron-sulfur</keyword>
<dbReference type="GO" id="GO:0030313">
    <property type="term" value="C:cell envelope"/>
    <property type="evidence" value="ECO:0007669"/>
    <property type="project" value="UniProtKB-SubCell"/>
</dbReference>
<keyword evidence="8" id="KW-0560">Oxidoreductase</keyword>
<dbReference type="GO" id="GO:0046872">
    <property type="term" value="F:metal ion binding"/>
    <property type="evidence" value="ECO:0007669"/>
    <property type="project" value="UniProtKB-KW"/>
</dbReference>
<feature type="binding site" evidence="11">
    <location>
        <position position="255"/>
    </location>
    <ligand>
        <name>[4Fe-4S] cluster</name>
        <dbReference type="ChEBI" id="CHEBI:49883"/>
        <label>2</label>
    </ligand>
</feature>
<dbReference type="AlphaFoldDB" id="A0A6J4THD3"/>
<evidence type="ECO:0000256" key="11">
    <source>
        <dbReference type="PIRSR" id="PIRSR000310-1"/>
    </source>
</evidence>
<dbReference type="InterPro" id="IPR027394">
    <property type="entry name" value="Cytochrome-c3_hydrogenase_C"/>
</dbReference>
<evidence type="ECO:0000256" key="7">
    <source>
        <dbReference type="ARBA" id="ARBA00022729"/>
    </source>
</evidence>
<gene>
    <name evidence="15" type="ORF">AVDCRST_MAG67-3440</name>
</gene>
<dbReference type="EMBL" id="CADCVQ010000147">
    <property type="protein sequence ID" value="CAA9522081.1"/>
    <property type="molecule type" value="Genomic_DNA"/>
</dbReference>
<evidence type="ECO:0000259" key="14">
    <source>
        <dbReference type="Pfam" id="PF14720"/>
    </source>
</evidence>
<evidence type="ECO:0000256" key="2">
    <source>
        <dbReference type="ARBA" id="ARBA00004196"/>
    </source>
</evidence>
<feature type="binding site" evidence="11">
    <location>
        <position position="225"/>
    </location>
    <ligand>
        <name>[4Fe-4S] cluster</name>
        <dbReference type="ChEBI" id="CHEBI:49883"/>
        <label>2</label>
    </ligand>
</feature>
<dbReference type="GO" id="GO:0009061">
    <property type="term" value="P:anaerobic respiration"/>
    <property type="evidence" value="ECO:0007669"/>
    <property type="project" value="TreeGrafter"/>
</dbReference>
<keyword evidence="11" id="KW-0003">3Fe-4S</keyword>
<evidence type="ECO:0000259" key="13">
    <source>
        <dbReference type="Pfam" id="PF01058"/>
    </source>
</evidence>
<feature type="domain" description="NADH:ubiquinone oxidoreductase-like 20kDa subunit" evidence="13">
    <location>
        <begin position="29"/>
        <end position="195"/>
    </location>
</feature>
<dbReference type="PIRSF" id="PIRSF000310">
    <property type="entry name" value="NiFe_hyd_ssu"/>
    <property type="match status" value="1"/>
</dbReference>
<evidence type="ECO:0000256" key="12">
    <source>
        <dbReference type="SAM" id="MobiDB-lite"/>
    </source>
</evidence>
<evidence type="ECO:0000256" key="1">
    <source>
        <dbReference type="ARBA" id="ARBA00001966"/>
    </source>
</evidence>
<feature type="region of interest" description="Disordered" evidence="12">
    <location>
        <begin position="334"/>
        <end position="354"/>
    </location>
</feature>
<feature type="binding site" evidence="11">
    <location>
        <position position="286"/>
    </location>
    <ligand>
        <name>[3Fe-4S] cluster</name>
        <dbReference type="ChEBI" id="CHEBI:21137"/>
    </ligand>
</feature>
<evidence type="ECO:0000256" key="8">
    <source>
        <dbReference type="ARBA" id="ARBA00023002"/>
    </source>
</evidence>
<proteinExistence type="inferred from homology"/>
<dbReference type="GO" id="GO:0009055">
    <property type="term" value="F:electron transfer activity"/>
    <property type="evidence" value="ECO:0007669"/>
    <property type="project" value="TreeGrafter"/>
</dbReference>
<feature type="binding site" evidence="11">
    <location>
        <position position="228"/>
    </location>
    <ligand>
        <name>[4Fe-4S] cluster</name>
        <dbReference type="ChEBI" id="CHEBI:49883"/>
        <label>2</label>
    </ligand>
</feature>
<dbReference type="GO" id="GO:0016020">
    <property type="term" value="C:membrane"/>
    <property type="evidence" value="ECO:0007669"/>
    <property type="project" value="TreeGrafter"/>
</dbReference>
<sequence>MASIEFAPRQHETEQITAHVIWMTSGLSCDGDSVAMTSAVNPSLEDIITGAIPGMPKVVAHTPVLAYENGAEFMQAWYDAEAGKLDPFVLIVEGSIPNEKINGEGHWAGMGVNPSDGQPITTNEWIDRLAPKSAATVALGTCATYGGIPAMKNNPTGAMGLCDYLGWGWKSAAGLPVINIPGCPAQPDNTTESLTVLVMALAGIAPVPELDDQHRLTMHFGRTVHEGCNRAAFYEHGNFATEYGSDHRCLVKLGCKGPVVKCNVPIRGWQSGVGGCPNVGGICMACTMPGFPDKYMPFMDEDSKAKLSSNTAKFTYGPLLRYFRNQSIERNYDKEPDWRHPREEITSGYSPHWT</sequence>
<comment type="cofactor">
    <cofactor evidence="1">
        <name>[4Fe-4S] cluster</name>
        <dbReference type="ChEBI" id="CHEBI:49883"/>
    </cofactor>
</comment>
<reference evidence="15" key="1">
    <citation type="submission" date="2020-02" db="EMBL/GenBank/DDBJ databases">
        <authorList>
            <person name="Meier V. D."/>
        </authorList>
    </citation>
    <scope>NUCLEOTIDE SEQUENCE</scope>
    <source>
        <strain evidence="15">AVDCRST_MAG67</strain>
    </source>
</reference>
<protein>
    <submittedName>
        <fullName evidence="15">[Ni/Fe] hydrogenase, small subunit MSMEG_2720</fullName>
    </submittedName>
</protein>
<dbReference type="PANTHER" id="PTHR30013:SF5">
    <property type="entry name" value="HYDROGENASE SMALL SUBUNIT"/>
    <property type="match status" value="1"/>
</dbReference>
<dbReference type="Gene3D" id="4.10.480.10">
    <property type="entry name" value="Cytochrome-c3 hydrogenase, C-terminal domain"/>
    <property type="match status" value="1"/>
</dbReference>
<name>A0A6J4THD3_9ACTN</name>
<feature type="domain" description="Cytochrome-c3 hydrogenase C-terminal" evidence="14">
    <location>
        <begin position="220"/>
        <end position="298"/>
    </location>
</feature>
<dbReference type="InterPro" id="IPR037024">
    <property type="entry name" value="NiFe_Hase_small_N_sf"/>
</dbReference>
<evidence type="ECO:0000256" key="5">
    <source>
        <dbReference type="ARBA" id="ARBA00022485"/>
    </source>
</evidence>
<dbReference type="InterPro" id="IPR037148">
    <property type="entry name" value="NiFe-Hase_small_C_sf"/>
</dbReference>
<dbReference type="PANTHER" id="PTHR30013">
    <property type="entry name" value="NIFE / NIFESE HYDROGENASE SMALL SUBUNIT FAMILY MEMBER"/>
    <property type="match status" value="1"/>
</dbReference>
<dbReference type="Gene3D" id="3.40.50.700">
    <property type="entry name" value="NADH:ubiquinone oxidoreductase-like, 20kDa subunit"/>
    <property type="match status" value="1"/>
</dbReference>
<dbReference type="GO" id="GO:0044569">
    <property type="term" value="C:[Ni-Fe] hydrogenase complex"/>
    <property type="evidence" value="ECO:0007669"/>
    <property type="project" value="TreeGrafter"/>
</dbReference>
<evidence type="ECO:0000256" key="9">
    <source>
        <dbReference type="ARBA" id="ARBA00023004"/>
    </source>
</evidence>
<keyword evidence="6 11" id="KW-0479">Metal-binding</keyword>
<keyword evidence="9 11" id="KW-0408">Iron</keyword>
<evidence type="ECO:0000256" key="10">
    <source>
        <dbReference type="ARBA" id="ARBA00023014"/>
    </source>
</evidence>
<evidence type="ECO:0000313" key="15">
    <source>
        <dbReference type="EMBL" id="CAA9522081.1"/>
    </source>
</evidence>
<accession>A0A6J4THD3</accession>
<evidence type="ECO:0000256" key="4">
    <source>
        <dbReference type="ARBA" id="ARBA00011771"/>
    </source>
</evidence>
<dbReference type="GO" id="GO:0009375">
    <property type="term" value="C:ferredoxin hydrogenase complex"/>
    <property type="evidence" value="ECO:0007669"/>
    <property type="project" value="InterPro"/>
</dbReference>
<dbReference type="InterPro" id="IPR001821">
    <property type="entry name" value="NiFe_hydrogenase_ssu"/>
</dbReference>
<feature type="compositionally biased region" description="Basic and acidic residues" evidence="12">
    <location>
        <begin position="334"/>
        <end position="345"/>
    </location>
</feature>